<feature type="chain" id="PRO_5018642481" description="Acid-shock protein" evidence="1">
    <location>
        <begin position="23"/>
        <end position="68"/>
    </location>
</feature>
<protein>
    <recommendedName>
        <fullName evidence="4">Acid-shock protein</fullName>
    </recommendedName>
</protein>
<dbReference type="AlphaFoldDB" id="A0A3S3PSN6"/>
<dbReference type="Proteomes" id="UP000284120">
    <property type="component" value="Unassembled WGS sequence"/>
</dbReference>
<sequence>MKTVKFLMIALIAAFTVNLANAQTSPAAKAPVKKVAPAAKVVEKKAEKAEAKVDTVAKKAKHKAHKKA</sequence>
<proteinExistence type="predicted"/>
<dbReference type="EMBL" id="SAYW01000006">
    <property type="protein sequence ID" value="RWU04987.1"/>
    <property type="molecule type" value="Genomic_DNA"/>
</dbReference>
<accession>A0A3S3PSN6</accession>
<organism evidence="2 3">
    <name type="scientific">Pedobacter chitinilyticus</name>
    <dbReference type="NCBI Taxonomy" id="2233776"/>
    <lineage>
        <taxon>Bacteria</taxon>
        <taxon>Pseudomonadati</taxon>
        <taxon>Bacteroidota</taxon>
        <taxon>Sphingobacteriia</taxon>
        <taxon>Sphingobacteriales</taxon>
        <taxon>Sphingobacteriaceae</taxon>
        <taxon>Pedobacter</taxon>
    </lineage>
</organism>
<dbReference type="RefSeq" id="WP_113648736.1">
    <property type="nucleotide sequence ID" value="NZ_QMHN01000006.1"/>
</dbReference>
<evidence type="ECO:0008006" key="4">
    <source>
        <dbReference type="Google" id="ProtNLM"/>
    </source>
</evidence>
<keyword evidence="1" id="KW-0732">Signal</keyword>
<reference evidence="2 3" key="1">
    <citation type="submission" date="2018-06" db="EMBL/GenBank/DDBJ databases">
        <title>Pedobacter endophyticus sp. nov., an endophytic bacterium isolated from a leaf of Triticum aestivum.</title>
        <authorList>
            <person name="Zhang L."/>
        </authorList>
    </citation>
    <scope>NUCLEOTIDE SEQUENCE [LARGE SCALE GENOMIC DNA]</scope>
    <source>
        <strain evidence="2 3">CM134L-2</strain>
    </source>
</reference>
<evidence type="ECO:0000313" key="2">
    <source>
        <dbReference type="EMBL" id="RWU04987.1"/>
    </source>
</evidence>
<name>A0A3S3PSN6_9SPHI</name>
<comment type="caution">
    <text evidence="2">The sequence shown here is derived from an EMBL/GenBank/DDBJ whole genome shotgun (WGS) entry which is preliminary data.</text>
</comment>
<feature type="signal peptide" evidence="1">
    <location>
        <begin position="1"/>
        <end position="22"/>
    </location>
</feature>
<keyword evidence="3" id="KW-1185">Reference proteome</keyword>
<evidence type="ECO:0000256" key="1">
    <source>
        <dbReference type="SAM" id="SignalP"/>
    </source>
</evidence>
<gene>
    <name evidence="2" type="ORF">DPV69_17650</name>
</gene>
<evidence type="ECO:0000313" key="3">
    <source>
        <dbReference type="Proteomes" id="UP000284120"/>
    </source>
</evidence>